<evidence type="ECO:0000256" key="7">
    <source>
        <dbReference type="ARBA" id="ARBA00022603"/>
    </source>
</evidence>
<dbReference type="EMBL" id="BMZS01000009">
    <property type="protein sequence ID" value="GHD57130.1"/>
    <property type="molecule type" value="Genomic_DNA"/>
</dbReference>
<dbReference type="PIRSF" id="PIRSF015601">
    <property type="entry name" value="MTase_slr0722"/>
    <property type="match status" value="1"/>
</dbReference>
<dbReference type="InterPro" id="IPR006700">
    <property type="entry name" value="RsmE"/>
</dbReference>
<keyword evidence="16" id="KW-1185">Reference proteome</keyword>
<feature type="domain" description="Ribosomal RNA small subunit methyltransferase E methyltransferase" evidence="13">
    <location>
        <begin position="79"/>
        <end position="243"/>
    </location>
</feature>
<proteinExistence type="inferred from homology"/>
<comment type="caution">
    <text evidence="15">The sequence shown here is derived from an EMBL/GenBank/DDBJ whole genome shotgun (WGS) entry which is preliminary data.</text>
</comment>
<dbReference type="InterPro" id="IPR015947">
    <property type="entry name" value="PUA-like_sf"/>
</dbReference>
<organism evidence="15 16">
    <name type="scientific">Thalassobaculum fulvum</name>
    <dbReference type="NCBI Taxonomy" id="1633335"/>
    <lineage>
        <taxon>Bacteria</taxon>
        <taxon>Pseudomonadati</taxon>
        <taxon>Pseudomonadota</taxon>
        <taxon>Alphaproteobacteria</taxon>
        <taxon>Rhodospirillales</taxon>
        <taxon>Thalassobaculaceae</taxon>
        <taxon>Thalassobaculum</taxon>
    </lineage>
</organism>
<accession>A0A918XUG4</accession>
<keyword evidence="5 12" id="KW-0963">Cytoplasm</keyword>
<dbReference type="EC" id="2.1.1.193" evidence="3 12"/>
<keyword evidence="9 12" id="KW-0949">S-adenosyl-L-methionine</keyword>
<evidence type="ECO:0000256" key="1">
    <source>
        <dbReference type="ARBA" id="ARBA00004496"/>
    </source>
</evidence>
<dbReference type="SUPFAM" id="SSF88697">
    <property type="entry name" value="PUA domain-like"/>
    <property type="match status" value="1"/>
</dbReference>
<evidence type="ECO:0000259" key="14">
    <source>
        <dbReference type="Pfam" id="PF20260"/>
    </source>
</evidence>
<keyword evidence="6 12" id="KW-0698">rRNA processing</keyword>
<evidence type="ECO:0000256" key="9">
    <source>
        <dbReference type="ARBA" id="ARBA00022691"/>
    </source>
</evidence>
<comment type="subcellular location">
    <subcellularLocation>
        <location evidence="1 12">Cytoplasm</location>
    </subcellularLocation>
</comment>
<dbReference type="GO" id="GO:0070475">
    <property type="term" value="P:rRNA base methylation"/>
    <property type="evidence" value="ECO:0007669"/>
    <property type="project" value="TreeGrafter"/>
</dbReference>
<evidence type="ECO:0000256" key="2">
    <source>
        <dbReference type="ARBA" id="ARBA00005528"/>
    </source>
</evidence>
<dbReference type="CDD" id="cd18084">
    <property type="entry name" value="RsmE-like"/>
    <property type="match status" value="1"/>
</dbReference>
<evidence type="ECO:0000256" key="11">
    <source>
        <dbReference type="ARBA" id="ARBA00047944"/>
    </source>
</evidence>
<evidence type="ECO:0000256" key="10">
    <source>
        <dbReference type="ARBA" id="ARBA00025699"/>
    </source>
</evidence>
<dbReference type="Gene3D" id="2.40.240.20">
    <property type="entry name" value="Hypothetical PUA domain-like, domain 1"/>
    <property type="match status" value="1"/>
</dbReference>
<evidence type="ECO:0000256" key="8">
    <source>
        <dbReference type="ARBA" id="ARBA00022679"/>
    </source>
</evidence>
<keyword evidence="8 12" id="KW-0808">Transferase</keyword>
<reference evidence="15" key="1">
    <citation type="journal article" date="2014" name="Int. J. Syst. Evol. Microbiol.">
        <title>Complete genome sequence of Corynebacterium casei LMG S-19264T (=DSM 44701T), isolated from a smear-ripened cheese.</title>
        <authorList>
            <consortium name="US DOE Joint Genome Institute (JGI-PGF)"/>
            <person name="Walter F."/>
            <person name="Albersmeier A."/>
            <person name="Kalinowski J."/>
            <person name="Ruckert C."/>
        </authorList>
    </citation>
    <scope>NUCLEOTIDE SEQUENCE</scope>
    <source>
        <strain evidence="15">KCTC 42651</strain>
    </source>
</reference>
<feature type="domain" description="Ribosomal RNA small subunit methyltransferase E PUA-like" evidence="14">
    <location>
        <begin position="23"/>
        <end position="68"/>
    </location>
</feature>
<keyword evidence="7 12" id="KW-0489">Methyltransferase</keyword>
<sequence length="254" mass="27490">MKDGIETRLYVTAPLAEGVAVELDGGQAHYLRSVLRLGPGEAVALFNGRDGEWLARIDGLAKSRATLTAERRTRDQRPEPDLWLAFAPIKRARIDFTAQKAAELGVSVLWPIMTRRTMVDRVNTDRLAANAVEAAEQSERLTVPEVREPTTLDRMIEQWPADRPMLLCDETGAAGGVPGIAEALAAAGPAMRQRAGFVIGPEGGFAEEELDRLRSLPFVTAVGLGPRLLRADTAALAALAVWQAVAGDWRTSTD</sequence>
<evidence type="ECO:0000259" key="13">
    <source>
        <dbReference type="Pfam" id="PF04452"/>
    </source>
</evidence>
<gene>
    <name evidence="15" type="ORF">GCM10017083_38170</name>
</gene>
<dbReference type="PANTHER" id="PTHR30027">
    <property type="entry name" value="RIBOSOMAL RNA SMALL SUBUNIT METHYLTRANSFERASE E"/>
    <property type="match status" value="1"/>
</dbReference>
<dbReference type="Proteomes" id="UP000630353">
    <property type="component" value="Unassembled WGS sequence"/>
</dbReference>
<name>A0A918XUG4_9PROT</name>
<evidence type="ECO:0000256" key="12">
    <source>
        <dbReference type="PIRNR" id="PIRNR015601"/>
    </source>
</evidence>
<dbReference type="Pfam" id="PF20260">
    <property type="entry name" value="PUA_4"/>
    <property type="match status" value="1"/>
</dbReference>
<comment type="similarity">
    <text evidence="2 12">Belongs to the RNA methyltransferase RsmE family.</text>
</comment>
<comment type="catalytic activity">
    <reaction evidence="11 12">
        <text>uridine(1498) in 16S rRNA + S-adenosyl-L-methionine = N(3)-methyluridine(1498) in 16S rRNA + S-adenosyl-L-homocysteine + H(+)</text>
        <dbReference type="Rhea" id="RHEA:42920"/>
        <dbReference type="Rhea" id="RHEA-COMP:10283"/>
        <dbReference type="Rhea" id="RHEA-COMP:10284"/>
        <dbReference type="ChEBI" id="CHEBI:15378"/>
        <dbReference type="ChEBI" id="CHEBI:57856"/>
        <dbReference type="ChEBI" id="CHEBI:59789"/>
        <dbReference type="ChEBI" id="CHEBI:65315"/>
        <dbReference type="ChEBI" id="CHEBI:74502"/>
        <dbReference type="EC" id="2.1.1.193"/>
    </reaction>
</comment>
<protein>
    <recommendedName>
        <fullName evidence="4 12">Ribosomal RNA small subunit methyltransferase E</fullName>
        <ecNumber evidence="3 12">2.1.1.193</ecNumber>
    </recommendedName>
</protein>
<evidence type="ECO:0000256" key="6">
    <source>
        <dbReference type="ARBA" id="ARBA00022552"/>
    </source>
</evidence>
<dbReference type="Pfam" id="PF04452">
    <property type="entry name" value="Methyltrans_RNA"/>
    <property type="match status" value="1"/>
</dbReference>
<dbReference type="NCBIfam" id="TIGR00046">
    <property type="entry name" value="RsmE family RNA methyltransferase"/>
    <property type="match status" value="1"/>
</dbReference>
<dbReference type="InterPro" id="IPR046886">
    <property type="entry name" value="RsmE_MTase_dom"/>
</dbReference>
<evidence type="ECO:0000313" key="15">
    <source>
        <dbReference type="EMBL" id="GHD57130.1"/>
    </source>
</evidence>
<evidence type="ECO:0000256" key="4">
    <source>
        <dbReference type="ARBA" id="ARBA00013673"/>
    </source>
</evidence>
<dbReference type="PANTHER" id="PTHR30027:SF3">
    <property type="entry name" value="16S RRNA (URACIL(1498)-N(3))-METHYLTRANSFERASE"/>
    <property type="match status" value="1"/>
</dbReference>
<evidence type="ECO:0000256" key="3">
    <source>
        <dbReference type="ARBA" id="ARBA00012328"/>
    </source>
</evidence>
<dbReference type="GO" id="GO:0070042">
    <property type="term" value="F:rRNA (uridine-N3-)-methyltransferase activity"/>
    <property type="evidence" value="ECO:0007669"/>
    <property type="project" value="TreeGrafter"/>
</dbReference>
<dbReference type="AlphaFoldDB" id="A0A918XUG4"/>
<comment type="function">
    <text evidence="10 12">Specifically methylates the N3 position of the uracil ring of uridine 1498 (m3U1498) in 16S rRNA. Acts on the fully assembled 30S ribosomal subunit.</text>
</comment>
<dbReference type="InterPro" id="IPR029028">
    <property type="entry name" value="Alpha/beta_knot_MTases"/>
</dbReference>
<dbReference type="NCBIfam" id="NF008696">
    <property type="entry name" value="PRK11713.3-5"/>
    <property type="match status" value="1"/>
</dbReference>
<dbReference type="InterPro" id="IPR029026">
    <property type="entry name" value="tRNA_m1G_MTases_N"/>
</dbReference>
<reference evidence="15" key="2">
    <citation type="submission" date="2020-09" db="EMBL/GenBank/DDBJ databases">
        <authorList>
            <person name="Sun Q."/>
            <person name="Kim S."/>
        </authorList>
    </citation>
    <scope>NUCLEOTIDE SEQUENCE</scope>
    <source>
        <strain evidence="15">KCTC 42651</strain>
    </source>
</reference>
<evidence type="ECO:0000256" key="5">
    <source>
        <dbReference type="ARBA" id="ARBA00022490"/>
    </source>
</evidence>
<dbReference type="RefSeq" id="WP_189992586.1">
    <property type="nucleotide sequence ID" value="NZ_BMZS01000009.1"/>
</dbReference>
<dbReference type="Gene3D" id="3.40.1280.10">
    <property type="match status" value="1"/>
</dbReference>
<dbReference type="InterPro" id="IPR046887">
    <property type="entry name" value="RsmE_PUA-like"/>
</dbReference>
<dbReference type="SUPFAM" id="SSF75217">
    <property type="entry name" value="alpha/beta knot"/>
    <property type="match status" value="1"/>
</dbReference>
<dbReference type="GO" id="GO:0005737">
    <property type="term" value="C:cytoplasm"/>
    <property type="evidence" value="ECO:0007669"/>
    <property type="project" value="UniProtKB-SubCell"/>
</dbReference>
<evidence type="ECO:0000313" key="16">
    <source>
        <dbReference type="Proteomes" id="UP000630353"/>
    </source>
</evidence>